<feature type="region of interest" description="Disordered" evidence="1">
    <location>
        <begin position="359"/>
        <end position="454"/>
    </location>
</feature>
<keyword evidence="2" id="KW-0472">Membrane</keyword>
<organism evidence="3 4">
    <name type="scientific">Coprinopsis cinerea (strain Okayama-7 / 130 / ATCC MYA-4618 / FGSC 9003)</name>
    <name type="common">Inky cap fungus</name>
    <name type="synonym">Hormographiella aspergillata</name>
    <dbReference type="NCBI Taxonomy" id="240176"/>
    <lineage>
        <taxon>Eukaryota</taxon>
        <taxon>Fungi</taxon>
        <taxon>Dikarya</taxon>
        <taxon>Basidiomycota</taxon>
        <taxon>Agaricomycotina</taxon>
        <taxon>Agaricomycetes</taxon>
        <taxon>Agaricomycetidae</taxon>
        <taxon>Agaricales</taxon>
        <taxon>Agaricineae</taxon>
        <taxon>Psathyrellaceae</taxon>
        <taxon>Coprinopsis</taxon>
    </lineage>
</organism>
<keyword evidence="2" id="KW-1133">Transmembrane helix</keyword>
<feature type="compositionally biased region" description="Polar residues" evidence="1">
    <location>
        <begin position="412"/>
        <end position="427"/>
    </location>
</feature>
<dbReference type="OMA" id="NTAYFIN"/>
<keyword evidence="2" id="KW-0812">Transmembrane</keyword>
<feature type="region of interest" description="Disordered" evidence="1">
    <location>
        <begin position="127"/>
        <end position="225"/>
    </location>
</feature>
<keyword evidence="4" id="KW-1185">Reference proteome</keyword>
<dbReference type="AlphaFoldDB" id="A8NKK2"/>
<feature type="compositionally biased region" description="Pro residues" evidence="1">
    <location>
        <begin position="132"/>
        <end position="147"/>
    </location>
</feature>
<evidence type="ECO:0000256" key="1">
    <source>
        <dbReference type="SAM" id="MobiDB-lite"/>
    </source>
</evidence>
<accession>A8NKK2</accession>
<protein>
    <submittedName>
        <fullName evidence="3">Uncharacterized protein</fullName>
    </submittedName>
</protein>
<dbReference type="OrthoDB" id="3265734at2759"/>
<dbReference type="Proteomes" id="UP000001861">
    <property type="component" value="Unassembled WGS sequence"/>
</dbReference>
<evidence type="ECO:0000256" key="2">
    <source>
        <dbReference type="SAM" id="Phobius"/>
    </source>
</evidence>
<feature type="compositionally biased region" description="Polar residues" evidence="1">
    <location>
        <begin position="176"/>
        <end position="188"/>
    </location>
</feature>
<reference evidence="3 4" key="1">
    <citation type="journal article" date="2010" name="Proc. Natl. Acad. Sci. U.S.A.">
        <title>Insights into evolution of multicellular fungi from the assembled chromosomes of the mushroom Coprinopsis cinerea (Coprinus cinereus).</title>
        <authorList>
            <person name="Stajich J.E."/>
            <person name="Wilke S.K."/>
            <person name="Ahren D."/>
            <person name="Au C.H."/>
            <person name="Birren B.W."/>
            <person name="Borodovsky M."/>
            <person name="Burns C."/>
            <person name="Canback B."/>
            <person name="Casselton L.A."/>
            <person name="Cheng C.K."/>
            <person name="Deng J."/>
            <person name="Dietrich F.S."/>
            <person name="Fargo D.C."/>
            <person name="Farman M.L."/>
            <person name="Gathman A.C."/>
            <person name="Goldberg J."/>
            <person name="Guigo R."/>
            <person name="Hoegger P.J."/>
            <person name="Hooker J.B."/>
            <person name="Huggins A."/>
            <person name="James T.Y."/>
            <person name="Kamada T."/>
            <person name="Kilaru S."/>
            <person name="Kodira C."/>
            <person name="Kues U."/>
            <person name="Kupfer D."/>
            <person name="Kwan H.S."/>
            <person name="Lomsadze A."/>
            <person name="Li W."/>
            <person name="Lilly W.W."/>
            <person name="Ma L.J."/>
            <person name="Mackey A.J."/>
            <person name="Manning G."/>
            <person name="Martin F."/>
            <person name="Muraguchi H."/>
            <person name="Natvig D.O."/>
            <person name="Palmerini H."/>
            <person name="Ramesh M.A."/>
            <person name="Rehmeyer C.J."/>
            <person name="Roe B.A."/>
            <person name="Shenoy N."/>
            <person name="Stanke M."/>
            <person name="Ter-Hovhannisyan V."/>
            <person name="Tunlid A."/>
            <person name="Velagapudi R."/>
            <person name="Vision T.J."/>
            <person name="Zeng Q."/>
            <person name="Zolan M.E."/>
            <person name="Pukkila P.J."/>
        </authorList>
    </citation>
    <scope>NUCLEOTIDE SEQUENCE [LARGE SCALE GENOMIC DNA]</scope>
    <source>
        <strain evidence="4">Okayama-7 / 130 / ATCC MYA-4618 / FGSC 9003</strain>
    </source>
</reference>
<sequence length="454" mass="48390">MPVIIDDTRISYSDGWQISGTNERQEQGRTHFTTTSGATATITFTGTFIEAFGTNPASHAGGRIEALFILDGETPFRLERTSHASAYYRDSWFKRENLPNREHTLVIQNVGTRVPLHLDFFQIEGSLVTPAPSNPPPPNTPSSPPVEPTSSPTPTFFRSVRSSSIAEPPQSERETPTPTTNLLQSSSILPDLDELLTTTTRAVTDSSRERGSSSGRSESTGRHTADLQTTVTELQVVTTSISGQPVEITLDGTKPSGGISSGLPIGAVVGISLGAVALLILLAIFLVLLYRCRQRRKRRLGGHRGTYAYGGNSDAPGLFPYEVSGGRPLTSESKTALVRSASDIGRPFQLLDDTANGIGTPATAAGNTSSLAPNPPSLTLDFADEKSQPLSDSMSPYTATTPHDGGRGPFSTLANPSRFSSGLSSYHNFEAPPAYTSGRDSDLFPEGHISVARA</sequence>
<feature type="compositionally biased region" description="Polar residues" evidence="1">
    <location>
        <begin position="388"/>
        <end position="401"/>
    </location>
</feature>
<evidence type="ECO:0000313" key="3">
    <source>
        <dbReference type="EMBL" id="EAU87451.2"/>
    </source>
</evidence>
<dbReference type="RefSeq" id="XP_001834474.2">
    <property type="nucleotide sequence ID" value="XM_001834422.2"/>
</dbReference>
<gene>
    <name evidence="3" type="ORF">CC1G_02210</name>
</gene>
<dbReference type="VEuPathDB" id="FungiDB:CC1G_02210"/>
<proteinExistence type="predicted"/>
<dbReference type="EMBL" id="AACS02000010">
    <property type="protein sequence ID" value="EAU87451.2"/>
    <property type="molecule type" value="Genomic_DNA"/>
</dbReference>
<dbReference type="KEGG" id="cci:CC1G_02210"/>
<dbReference type="GeneID" id="6010989"/>
<feature type="transmembrane region" description="Helical" evidence="2">
    <location>
        <begin position="263"/>
        <end position="290"/>
    </location>
</feature>
<comment type="caution">
    <text evidence="3">The sequence shown here is derived from an EMBL/GenBank/DDBJ whole genome shotgun (WGS) entry which is preliminary data.</text>
</comment>
<evidence type="ECO:0000313" key="4">
    <source>
        <dbReference type="Proteomes" id="UP000001861"/>
    </source>
</evidence>
<name>A8NKK2_COPC7</name>
<dbReference type="HOGENOM" id="CLU_602710_0_0_1"/>
<dbReference type="Gene3D" id="2.60.120.260">
    <property type="entry name" value="Galactose-binding domain-like"/>
    <property type="match status" value="1"/>
</dbReference>
<dbReference type="InParanoid" id="A8NKK2"/>